<dbReference type="KEGG" id="bpl:BURPS1106A_A1366"/>
<proteinExistence type="predicted"/>
<accession>A3P4Z1</accession>
<organism evidence="1 2">
    <name type="scientific">Burkholderia pseudomallei (strain 1106a)</name>
    <dbReference type="NCBI Taxonomy" id="357348"/>
    <lineage>
        <taxon>Bacteria</taxon>
        <taxon>Pseudomonadati</taxon>
        <taxon>Pseudomonadota</taxon>
        <taxon>Betaproteobacteria</taxon>
        <taxon>Burkholderiales</taxon>
        <taxon>Burkholderiaceae</taxon>
        <taxon>Burkholderia</taxon>
        <taxon>pseudomallei group</taxon>
    </lineage>
</organism>
<dbReference type="Proteomes" id="UP000006738">
    <property type="component" value="Chromosome II"/>
</dbReference>
<evidence type="ECO:0000313" key="2">
    <source>
        <dbReference type="Proteomes" id="UP000006738"/>
    </source>
</evidence>
<dbReference type="AlphaFoldDB" id="A3P4Z1"/>
<gene>
    <name evidence="1" type="ordered locus">BURPS1106A_A1366</name>
</gene>
<dbReference type="EMBL" id="CP000573">
    <property type="protein sequence ID" value="ABN92860.1"/>
    <property type="molecule type" value="Genomic_DNA"/>
</dbReference>
<sequence>MPRTLRERAAPHAPFIADQSSVLARPYASNNSNDSTASNGAMESCVSLMKAAGPIKPGRAPYNL</sequence>
<evidence type="ECO:0000313" key="1">
    <source>
        <dbReference type="EMBL" id="ABN92860.1"/>
    </source>
</evidence>
<dbReference type="HOGENOM" id="CLU_2859103_0_0_4"/>
<name>A3P4Z1_BURP0</name>
<protein>
    <submittedName>
        <fullName evidence="1">Uncharacterized protein</fullName>
    </submittedName>
</protein>
<reference evidence="2" key="1">
    <citation type="submission" date="2007-02" db="EMBL/GenBank/DDBJ databases">
        <authorList>
            <person name="DeShazer D."/>
            <person name="Woods D.E."/>
            <person name="Nierman W.C."/>
        </authorList>
    </citation>
    <scope>NUCLEOTIDE SEQUENCE [LARGE SCALE GENOMIC DNA]</scope>
    <source>
        <strain evidence="2">1106a</strain>
    </source>
</reference>